<proteinExistence type="predicted"/>
<dbReference type="PANTHER" id="PTHR32071">
    <property type="entry name" value="TRANSCRIPTIONAL REGULATORY PROTEIN"/>
    <property type="match status" value="1"/>
</dbReference>
<dbReference type="FunFam" id="3.40.50.300:FF:000006">
    <property type="entry name" value="DNA-binding transcriptional regulator NtrC"/>
    <property type="match status" value="1"/>
</dbReference>
<dbReference type="EMBL" id="DSKY01000007">
    <property type="protein sequence ID" value="HDY58355.1"/>
    <property type="molecule type" value="Genomic_DNA"/>
</dbReference>
<dbReference type="InterPro" id="IPR027417">
    <property type="entry name" value="P-loop_NTPase"/>
</dbReference>
<dbReference type="PROSITE" id="PS00688">
    <property type="entry name" value="SIGMA54_INTERACT_3"/>
    <property type="match status" value="1"/>
</dbReference>
<dbReference type="PROSITE" id="PS50045">
    <property type="entry name" value="SIGMA54_INTERACT_4"/>
    <property type="match status" value="1"/>
</dbReference>
<keyword evidence="5" id="KW-0238">DNA-binding</keyword>
<evidence type="ECO:0000256" key="3">
    <source>
        <dbReference type="ARBA" id="ARBA00022840"/>
    </source>
</evidence>
<organism evidence="8">
    <name type="scientific">candidate division WOR-3 bacterium</name>
    <dbReference type="NCBI Taxonomy" id="2052148"/>
    <lineage>
        <taxon>Bacteria</taxon>
        <taxon>Bacteria division WOR-3</taxon>
    </lineage>
</organism>
<dbReference type="Gene3D" id="1.10.8.60">
    <property type="match status" value="1"/>
</dbReference>
<dbReference type="PANTHER" id="PTHR32071:SF17">
    <property type="entry name" value="TRANSCRIPTIONAL REGULATOR (NTRC FAMILY)"/>
    <property type="match status" value="1"/>
</dbReference>
<dbReference type="InterPro" id="IPR058031">
    <property type="entry name" value="AAA_lid_NorR"/>
</dbReference>
<dbReference type="CDD" id="cd00009">
    <property type="entry name" value="AAA"/>
    <property type="match status" value="1"/>
</dbReference>
<dbReference type="InterPro" id="IPR025944">
    <property type="entry name" value="Sigma_54_int_dom_CS"/>
</dbReference>
<dbReference type="SUPFAM" id="SSF52540">
    <property type="entry name" value="P-loop containing nucleoside triphosphate hydrolases"/>
    <property type="match status" value="1"/>
</dbReference>
<accession>A0A7V0Z4A7</accession>
<evidence type="ECO:0000256" key="5">
    <source>
        <dbReference type="ARBA" id="ARBA00023125"/>
    </source>
</evidence>
<feature type="domain" description="Sigma-54 factor interaction" evidence="7">
    <location>
        <begin position="1"/>
        <end position="185"/>
    </location>
</feature>
<keyword evidence="4" id="KW-0805">Transcription regulation</keyword>
<dbReference type="Pfam" id="PF25601">
    <property type="entry name" value="AAA_lid_14"/>
    <property type="match status" value="1"/>
</dbReference>
<keyword evidence="1" id="KW-0597">Phosphoprotein</keyword>
<name>A0A7V0Z4A7_UNCW3</name>
<dbReference type="GO" id="GO:0006355">
    <property type="term" value="P:regulation of DNA-templated transcription"/>
    <property type="evidence" value="ECO:0007669"/>
    <property type="project" value="InterPro"/>
</dbReference>
<evidence type="ECO:0000256" key="4">
    <source>
        <dbReference type="ARBA" id="ARBA00023015"/>
    </source>
</evidence>
<keyword evidence="6" id="KW-0804">Transcription</keyword>
<dbReference type="PROSITE" id="PS00676">
    <property type="entry name" value="SIGMA54_INTERACT_2"/>
    <property type="match status" value="1"/>
</dbReference>
<dbReference type="SUPFAM" id="SSF46689">
    <property type="entry name" value="Homeodomain-like"/>
    <property type="match status" value="1"/>
</dbReference>
<protein>
    <submittedName>
        <fullName evidence="8">Sigma-54-dependent Fis family transcriptional regulator</fullName>
    </submittedName>
</protein>
<comment type="caution">
    <text evidence="8">The sequence shown here is derived from an EMBL/GenBank/DDBJ whole genome shotgun (WGS) entry which is preliminary data.</text>
</comment>
<dbReference type="InterPro" id="IPR002078">
    <property type="entry name" value="Sigma_54_int"/>
</dbReference>
<sequence>MSPRNTYPFLAIDCPSIPENLFESELFGYEKGAFTDAKQRKQGKIELAHKGTLFLDEIGDLPLMLQPKLLRFLETGEFYRLGGTRPVSVDTRIIASTNQNPEGLIREKKFRDDLYYRLKVFLIEIPPLRDRKEDIPLLAEYFMNLYDPQEKKHHLLSQKLLDAFMIYDWPGNVRELKNIIEYLLSTESEDDVIRILNPKAMHLEKYIGAGFVPFRDVSFAYKQAKKLALERFEREYFSQVLKEEDWNITRAAKKIGISREELHRKIKRLGIKKV</sequence>
<evidence type="ECO:0000256" key="6">
    <source>
        <dbReference type="ARBA" id="ARBA00023163"/>
    </source>
</evidence>
<evidence type="ECO:0000313" key="8">
    <source>
        <dbReference type="EMBL" id="HDY58355.1"/>
    </source>
</evidence>
<dbReference type="GO" id="GO:0005524">
    <property type="term" value="F:ATP binding"/>
    <property type="evidence" value="ECO:0007669"/>
    <property type="project" value="UniProtKB-KW"/>
</dbReference>
<keyword evidence="2" id="KW-0547">Nucleotide-binding</keyword>
<evidence type="ECO:0000256" key="2">
    <source>
        <dbReference type="ARBA" id="ARBA00022741"/>
    </source>
</evidence>
<keyword evidence="3" id="KW-0067">ATP-binding</keyword>
<dbReference type="Pfam" id="PF02954">
    <property type="entry name" value="HTH_8"/>
    <property type="match status" value="1"/>
</dbReference>
<reference evidence="8" key="1">
    <citation type="journal article" date="2020" name="mSystems">
        <title>Genome- and Community-Level Interaction Insights into Carbon Utilization and Element Cycling Functions of Hydrothermarchaeota in Hydrothermal Sediment.</title>
        <authorList>
            <person name="Zhou Z."/>
            <person name="Liu Y."/>
            <person name="Xu W."/>
            <person name="Pan J."/>
            <person name="Luo Z.H."/>
            <person name="Li M."/>
        </authorList>
    </citation>
    <scope>NUCLEOTIDE SEQUENCE [LARGE SCALE GENOMIC DNA]</scope>
    <source>
        <strain evidence="8">SpSt-258</strain>
    </source>
</reference>
<dbReference type="PRINTS" id="PR01590">
    <property type="entry name" value="HTHFIS"/>
</dbReference>
<dbReference type="InterPro" id="IPR009057">
    <property type="entry name" value="Homeodomain-like_sf"/>
</dbReference>
<dbReference type="InterPro" id="IPR025943">
    <property type="entry name" value="Sigma_54_int_dom_ATP-bd_2"/>
</dbReference>
<dbReference type="GO" id="GO:0043565">
    <property type="term" value="F:sequence-specific DNA binding"/>
    <property type="evidence" value="ECO:0007669"/>
    <property type="project" value="InterPro"/>
</dbReference>
<dbReference type="InterPro" id="IPR002197">
    <property type="entry name" value="HTH_Fis"/>
</dbReference>
<evidence type="ECO:0000256" key="1">
    <source>
        <dbReference type="ARBA" id="ARBA00022553"/>
    </source>
</evidence>
<dbReference type="Gene3D" id="1.10.10.60">
    <property type="entry name" value="Homeodomain-like"/>
    <property type="match status" value="1"/>
</dbReference>
<gene>
    <name evidence="8" type="ORF">ENP86_02205</name>
</gene>
<dbReference type="Pfam" id="PF00158">
    <property type="entry name" value="Sigma54_activat"/>
    <property type="match status" value="1"/>
</dbReference>
<dbReference type="AlphaFoldDB" id="A0A7V0Z4A7"/>
<dbReference type="Gene3D" id="3.40.50.300">
    <property type="entry name" value="P-loop containing nucleotide triphosphate hydrolases"/>
    <property type="match status" value="1"/>
</dbReference>
<evidence type="ECO:0000259" key="7">
    <source>
        <dbReference type="PROSITE" id="PS50045"/>
    </source>
</evidence>